<comment type="similarity">
    <text evidence="1">Belongs to the universal ribosomal protein uL5 family.</text>
</comment>
<reference evidence="5" key="1">
    <citation type="submission" date="2020-05" db="EMBL/GenBank/DDBJ databases">
        <title>Phylogenomic resolution of chytrid fungi.</title>
        <authorList>
            <person name="Stajich J.E."/>
            <person name="Amses K."/>
            <person name="Simmons R."/>
            <person name="Seto K."/>
            <person name="Myers J."/>
            <person name="Bonds A."/>
            <person name="Quandt C.A."/>
            <person name="Barry K."/>
            <person name="Liu P."/>
            <person name="Grigoriev I."/>
            <person name="Longcore J.E."/>
            <person name="James T.Y."/>
        </authorList>
    </citation>
    <scope>NUCLEOTIDE SEQUENCE</scope>
    <source>
        <strain evidence="5">JEL0318</strain>
    </source>
</reference>
<dbReference type="Pfam" id="PF00673">
    <property type="entry name" value="Ribosomal_L5_C"/>
    <property type="match status" value="1"/>
</dbReference>
<keyword evidence="6" id="KW-1185">Reference proteome</keyword>
<dbReference type="InterPro" id="IPR031309">
    <property type="entry name" value="Ribosomal_uL5_C"/>
</dbReference>
<evidence type="ECO:0000259" key="4">
    <source>
        <dbReference type="Pfam" id="PF00673"/>
    </source>
</evidence>
<evidence type="ECO:0000256" key="3">
    <source>
        <dbReference type="ARBA" id="ARBA00023274"/>
    </source>
</evidence>
<evidence type="ECO:0000313" key="6">
    <source>
        <dbReference type="Proteomes" id="UP001212841"/>
    </source>
</evidence>
<dbReference type="GO" id="GO:0006412">
    <property type="term" value="P:translation"/>
    <property type="evidence" value="ECO:0007669"/>
    <property type="project" value="InterPro"/>
</dbReference>
<feature type="domain" description="Large ribosomal subunit protein uL5 C-terminal" evidence="4">
    <location>
        <begin position="182"/>
        <end position="278"/>
    </location>
</feature>
<accession>A0AAD5SJF8</accession>
<keyword evidence="2" id="KW-0689">Ribosomal protein</keyword>
<dbReference type="InterPro" id="IPR022803">
    <property type="entry name" value="Ribosomal_uL5_dom_sf"/>
</dbReference>
<dbReference type="SUPFAM" id="SSF55282">
    <property type="entry name" value="RL5-like"/>
    <property type="match status" value="1"/>
</dbReference>
<dbReference type="Proteomes" id="UP001212841">
    <property type="component" value="Unassembled WGS sequence"/>
</dbReference>
<dbReference type="EMBL" id="JADGJD010000057">
    <property type="protein sequence ID" value="KAJ3055840.1"/>
    <property type="molecule type" value="Genomic_DNA"/>
</dbReference>
<dbReference type="GO" id="GO:1990904">
    <property type="term" value="C:ribonucleoprotein complex"/>
    <property type="evidence" value="ECO:0007669"/>
    <property type="project" value="UniProtKB-KW"/>
</dbReference>
<sequence length="335" mass="38030">MRIRLEEHYYNTLLEDIMILSYDHDSPHATLEALADNDLFNLQLKETYLEKAFTIPLDRIQTLPQTGTTTNLLSRQYGVRHPPLLKRRFRRRLFNPIDYTTVSKADKNALIPPPPPPPYAPIPSRLPQVASVVLRIWSEKAISNKYILLSAIMSLQAITGIRPDPVFATFSDAAKKIREGMPMGARVRLTGPPMYEFLDKLTQCVLPRIREWEGINPVGDSAGKISFTLPDTAVGYFPDIEPHFDSFPRLFDTEVIVQTTGKSDWETTLCLSGFQIPFLEQRVEEKVVADPDANDPWAQFKKLKTKEERKAFNEILRKAASEGKVPQGVVPGKKK</sequence>
<organism evidence="5 6">
    <name type="scientific">Rhizophlyctis rosea</name>
    <dbReference type="NCBI Taxonomy" id="64517"/>
    <lineage>
        <taxon>Eukaryota</taxon>
        <taxon>Fungi</taxon>
        <taxon>Fungi incertae sedis</taxon>
        <taxon>Chytridiomycota</taxon>
        <taxon>Chytridiomycota incertae sedis</taxon>
        <taxon>Chytridiomycetes</taxon>
        <taxon>Rhizophlyctidales</taxon>
        <taxon>Rhizophlyctidaceae</taxon>
        <taxon>Rhizophlyctis</taxon>
    </lineage>
</organism>
<name>A0AAD5SJF8_9FUNG</name>
<proteinExistence type="inferred from homology"/>
<evidence type="ECO:0000256" key="1">
    <source>
        <dbReference type="ARBA" id="ARBA00008553"/>
    </source>
</evidence>
<dbReference type="GO" id="GO:0003735">
    <property type="term" value="F:structural constituent of ribosome"/>
    <property type="evidence" value="ECO:0007669"/>
    <property type="project" value="InterPro"/>
</dbReference>
<dbReference type="GO" id="GO:0005840">
    <property type="term" value="C:ribosome"/>
    <property type="evidence" value="ECO:0007669"/>
    <property type="project" value="UniProtKB-KW"/>
</dbReference>
<comment type="caution">
    <text evidence="5">The sequence shown here is derived from an EMBL/GenBank/DDBJ whole genome shotgun (WGS) entry which is preliminary data.</text>
</comment>
<evidence type="ECO:0000256" key="2">
    <source>
        <dbReference type="ARBA" id="ARBA00022980"/>
    </source>
</evidence>
<dbReference type="Gene3D" id="3.30.1440.10">
    <property type="match status" value="1"/>
</dbReference>
<dbReference type="InterPro" id="IPR002132">
    <property type="entry name" value="Ribosomal_uL5"/>
</dbReference>
<dbReference type="AlphaFoldDB" id="A0AAD5SJF8"/>
<dbReference type="PANTHER" id="PTHR11994">
    <property type="entry name" value="60S RIBOSOMAL PROTEIN L11-RELATED"/>
    <property type="match status" value="1"/>
</dbReference>
<protein>
    <recommendedName>
        <fullName evidence="4">Large ribosomal subunit protein uL5 C-terminal domain-containing protein</fullName>
    </recommendedName>
</protein>
<gene>
    <name evidence="5" type="ORF">HK097_009043</name>
</gene>
<evidence type="ECO:0000313" key="5">
    <source>
        <dbReference type="EMBL" id="KAJ3055840.1"/>
    </source>
</evidence>
<keyword evidence="3" id="KW-0687">Ribonucleoprotein</keyword>